<protein>
    <submittedName>
        <fullName evidence="2">Transcriptional regulator, LuxR family protein</fullName>
    </submittedName>
</protein>
<feature type="domain" description="HTH luxR-type" evidence="1">
    <location>
        <begin position="217"/>
        <end position="280"/>
    </location>
</feature>
<dbReference type="CDD" id="cd06170">
    <property type="entry name" value="LuxR_C_like"/>
    <property type="match status" value="1"/>
</dbReference>
<dbReference type="InterPro" id="IPR016032">
    <property type="entry name" value="Sig_transdc_resp-reg_C-effctor"/>
</dbReference>
<dbReference type="PROSITE" id="PS50043">
    <property type="entry name" value="HTH_LUXR_2"/>
    <property type="match status" value="1"/>
</dbReference>
<organism evidence="2">
    <name type="scientific">uncultured bacterium Contigcl_1539</name>
    <dbReference type="NCBI Taxonomy" id="1393650"/>
    <lineage>
        <taxon>Bacteria</taxon>
        <taxon>environmental samples</taxon>
    </lineage>
</organism>
<dbReference type="PRINTS" id="PR00038">
    <property type="entry name" value="HTHLUXR"/>
</dbReference>
<dbReference type="Pfam" id="PF00196">
    <property type="entry name" value="GerE"/>
    <property type="match status" value="1"/>
</dbReference>
<dbReference type="GO" id="GO:0003677">
    <property type="term" value="F:DNA binding"/>
    <property type="evidence" value="ECO:0007669"/>
    <property type="project" value="InterPro"/>
</dbReference>
<sequence>MYSKKEFHIIEKKILISGGDMAESLSMKESSYISQVIYRINLCDSFSDLSRILLSQIKTIIPFSKAMVLKVSSRNNEFIYEEPYFSGPENETFDESKFVEGNYRSIWWEYMEAPWSSVFRATDSRDEDEWQKSALYQEVYKPQKLYYALQATFVRNDIKLGMIGLYRRKEDGDFTEKELFILELLKVHIELKLFRLVTRYRGFKTDPNAPGFSVPKALIADYSLTRREEEIINMMLNGATDSVILDDLCITKSTFEKHIHNIYKKTGTKNRVGLFGIFRG</sequence>
<reference evidence="2" key="1">
    <citation type="journal article" date="2013" name="PLoS ONE">
        <title>Metagenomic insights into the carbohydrate-active enzymes carried by the microorganisms adhering to solid digesta in the rumen of cows.</title>
        <authorList>
            <person name="Wang L."/>
            <person name="Hatem A."/>
            <person name="Catalyurek U.V."/>
            <person name="Morrison M."/>
            <person name="Yu Z."/>
        </authorList>
    </citation>
    <scope>NUCLEOTIDE SEQUENCE</scope>
</reference>
<dbReference type="SMART" id="SM00421">
    <property type="entry name" value="HTH_LUXR"/>
    <property type="match status" value="1"/>
</dbReference>
<dbReference type="Gene3D" id="1.10.10.10">
    <property type="entry name" value="Winged helix-like DNA-binding domain superfamily/Winged helix DNA-binding domain"/>
    <property type="match status" value="1"/>
</dbReference>
<accession>W0FR03</accession>
<name>W0FR03_9BACT</name>
<dbReference type="EMBL" id="KC246858">
    <property type="protein sequence ID" value="AHF25899.1"/>
    <property type="molecule type" value="Genomic_DNA"/>
</dbReference>
<dbReference type="SUPFAM" id="SSF46894">
    <property type="entry name" value="C-terminal effector domain of the bipartite response regulators"/>
    <property type="match status" value="1"/>
</dbReference>
<proteinExistence type="predicted"/>
<dbReference type="AlphaFoldDB" id="W0FR03"/>
<dbReference type="InterPro" id="IPR000792">
    <property type="entry name" value="Tscrpt_reg_LuxR_C"/>
</dbReference>
<evidence type="ECO:0000259" key="1">
    <source>
        <dbReference type="PROSITE" id="PS50043"/>
    </source>
</evidence>
<dbReference type="InterPro" id="IPR036388">
    <property type="entry name" value="WH-like_DNA-bd_sf"/>
</dbReference>
<evidence type="ECO:0000313" key="2">
    <source>
        <dbReference type="EMBL" id="AHF25899.1"/>
    </source>
</evidence>
<dbReference type="GO" id="GO:0006355">
    <property type="term" value="P:regulation of DNA-templated transcription"/>
    <property type="evidence" value="ECO:0007669"/>
    <property type="project" value="InterPro"/>
</dbReference>